<reference evidence="1 2" key="1">
    <citation type="submission" date="2019-03" db="EMBL/GenBank/DDBJ databases">
        <title>Genomic Encyclopedia of Type Strains, Phase IV (KMG-IV): sequencing the most valuable type-strain genomes for metagenomic binning, comparative biology and taxonomic classification.</title>
        <authorList>
            <person name="Goeker M."/>
        </authorList>
    </citation>
    <scope>NUCLEOTIDE SEQUENCE [LARGE SCALE GENOMIC DNA]</scope>
    <source>
        <strain evidence="1 2">DSM 21667</strain>
    </source>
</reference>
<accession>A0A4R6YF68</accession>
<evidence type="ECO:0000313" key="2">
    <source>
        <dbReference type="Proteomes" id="UP000295293"/>
    </source>
</evidence>
<organism evidence="1 2">
    <name type="scientific">Tahibacter aquaticus</name>
    <dbReference type="NCBI Taxonomy" id="520092"/>
    <lineage>
        <taxon>Bacteria</taxon>
        <taxon>Pseudomonadati</taxon>
        <taxon>Pseudomonadota</taxon>
        <taxon>Gammaproteobacteria</taxon>
        <taxon>Lysobacterales</taxon>
        <taxon>Rhodanobacteraceae</taxon>
        <taxon>Tahibacter</taxon>
    </lineage>
</organism>
<dbReference type="AlphaFoldDB" id="A0A4R6YF68"/>
<dbReference type="Proteomes" id="UP000295293">
    <property type="component" value="Unassembled WGS sequence"/>
</dbReference>
<dbReference type="InterPro" id="IPR016039">
    <property type="entry name" value="Thiolase-like"/>
</dbReference>
<keyword evidence="2" id="KW-1185">Reference proteome</keyword>
<dbReference type="OrthoDB" id="3078238at2"/>
<sequence>MNAQPLFVTGAGACTAIGMTLAATDCALRAGMDHFQESDFVCRDGDPIRVARLPDQTLWGKRRLARWAVCALDDCLRTAQPRTDLSQTPVLLLAAERERPHSDDDRYRQIYAELETTLGARLHSHSRIVTLGRTGIGAALQLAHEWLLAGPAAEVVILGVDSYLDAATINHYLAQRRLLTYDNSQGFLPGEAAAAIRVSLTPAPGALRIDGIGFGDEPGRIDGSTPSRALGLTRALRAVLEQSPIAPEAFDLRLSDQNGESFYAREAANAFTRLGTDGLHKLPTLTLADCVGEVGAALGPLMLGWVRLLFQRADRTGGSALAHFAGDDGTRVALALCGESN</sequence>
<dbReference type="GO" id="GO:0016746">
    <property type="term" value="F:acyltransferase activity"/>
    <property type="evidence" value="ECO:0007669"/>
    <property type="project" value="InterPro"/>
</dbReference>
<dbReference type="EMBL" id="SNZH01000041">
    <property type="protein sequence ID" value="TDR34959.1"/>
    <property type="molecule type" value="Genomic_DNA"/>
</dbReference>
<gene>
    <name evidence="1" type="ORF">DFR29_1415</name>
</gene>
<evidence type="ECO:0000313" key="1">
    <source>
        <dbReference type="EMBL" id="TDR34959.1"/>
    </source>
</evidence>
<protein>
    <submittedName>
        <fullName evidence="1">3-oxoacyl-[acyl-carrier-protein] synthase-1</fullName>
    </submittedName>
</protein>
<proteinExistence type="predicted"/>
<dbReference type="RefSeq" id="WP_133822042.1">
    <property type="nucleotide sequence ID" value="NZ_SNZH01000041.1"/>
</dbReference>
<dbReference type="Gene3D" id="3.40.47.10">
    <property type="match status" value="1"/>
</dbReference>
<comment type="caution">
    <text evidence="1">The sequence shown here is derived from an EMBL/GenBank/DDBJ whole genome shotgun (WGS) entry which is preliminary data.</text>
</comment>
<dbReference type="SUPFAM" id="SSF53901">
    <property type="entry name" value="Thiolase-like"/>
    <property type="match status" value="2"/>
</dbReference>
<name>A0A4R6YF68_9GAMM</name>